<evidence type="ECO:0000256" key="10">
    <source>
        <dbReference type="ARBA" id="ARBA00042523"/>
    </source>
</evidence>
<dbReference type="GO" id="GO:0000467">
    <property type="term" value="P:exonucleolytic trimming to generate mature 3'-end of 5.8S rRNA from tricistronic rRNA transcript (SSU-rRNA, 5.8S rRNA, LSU-rRNA)"/>
    <property type="evidence" value="ECO:0007669"/>
    <property type="project" value="TreeGrafter"/>
</dbReference>
<feature type="transmembrane region" description="Helical" evidence="11">
    <location>
        <begin position="436"/>
        <end position="455"/>
    </location>
</feature>
<keyword evidence="5" id="KW-0963">Cytoplasm</keyword>
<dbReference type="GO" id="GO:0034476">
    <property type="term" value="P:U5 snRNA 3'-end processing"/>
    <property type="evidence" value="ECO:0007669"/>
    <property type="project" value="TreeGrafter"/>
</dbReference>
<proteinExistence type="inferred from homology"/>
<evidence type="ECO:0000256" key="4">
    <source>
        <dbReference type="ARBA" id="ARBA00006678"/>
    </source>
</evidence>
<comment type="caution">
    <text evidence="12">The sequence shown here is derived from an EMBL/GenBank/DDBJ whole genome shotgun (WGS) entry which is preliminary data.</text>
</comment>
<dbReference type="GO" id="GO:0071035">
    <property type="term" value="P:nuclear polyadenylation-dependent rRNA catabolic process"/>
    <property type="evidence" value="ECO:0007669"/>
    <property type="project" value="TreeGrafter"/>
</dbReference>
<evidence type="ECO:0000256" key="5">
    <source>
        <dbReference type="ARBA" id="ARBA00022490"/>
    </source>
</evidence>
<evidence type="ECO:0000256" key="11">
    <source>
        <dbReference type="SAM" id="Phobius"/>
    </source>
</evidence>
<dbReference type="InterPro" id="IPR050590">
    <property type="entry name" value="Exosome_comp_Rrp42_subfam"/>
</dbReference>
<dbReference type="AlphaFoldDB" id="A0A4T0IYG2"/>
<keyword evidence="7" id="KW-0271">Exosome</keyword>
<organism evidence="12 13">
    <name type="scientific">Wallemia ichthyophaga</name>
    <dbReference type="NCBI Taxonomy" id="245174"/>
    <lineage>
        <taxon>Eukaryota</taxon>
        <taxon>Fungi</taxon>
        <taxon>Dikarya</taxon>
        <taxon>Basidiomycota</taxon>
        <taxon>Wallemiomycotina</taxon>
        <taxon>Wallemiomycetes</taxon>
        <taxon>Wallemiales</taxon>
        <taxon>Wallemiaceae</taxon>
        <taxon>Wallemia</taxon>
    </lineage>
</organism>
<dbReference type="Gene3D" id="3.30.230.70">
    <property type="entry name" value="GHMP Kinase, N-terminal domain"/>
    <property type="match status" value="1"/>
</dbReference>
<dbReference type="SUPFAM" id="SSF48652">
    <property type="entry name" value="Tetraspanin"/>
    <property type="match status" value="1"/>
</dbReference>
<dbReference type="GO" id="GO:0035925">
    <property type="term" value="F:mRNA 3'-UTR AU-rich region binding"/>
    <property type="evidence" value="ECO:0007669"/>
    <property type="project" value="TreeGrafter"/>
</dbReference>
<keyword evidence="8 11" id="KW-1133">Transmembrane helix</keyword>
<dbReference type="GO" id="GO:0016020">
    <property type="term" value="C:membrane"/>
    <property type="evidence" value="ECO:0007669"/>
    <property type="project" value="UniProtKB-SubCell"/>
</dbReference>
<dbReference type="InterPro" id="IPR027408">
    <property type="entry name" value="PNPase/RNase_PH_dom_sf"/>
</dbReference>
<dbReference type="GO" id="GO:0034475">
    <property type="term" value="P:U4 snRNA 3'-end processing"/>
    <property type="evidence" value="ECO:0007669"/>
    <property type="project" value="TreeGrafter"/>
</dbReference>
<dbReference type="InterPro" id="IPR018499">
    <property type="entry name" value="Tetraspanin/Peripherin"/>
</dbReference>
<evidence type="ECO:0000256" key="6">
    <source>
        <dbReference type="ARBA" id="ARBA00022692"/>
    </source>
</evidence>
<reference evidence="12 13" key="1">
    <citation type="submission" date="2019-03" db="EMBL/GenBank/DDBJ databases">
        <title>Sequencing 23 genomes of Wallemia ichthyophaga.</title>
        <authorList>
            <person name="Gostincar C."/>
        </authorList>
    </citation>
    <scope>NUCLEOTIDE SEQUENCE [LARGE SCALE GENOMIC DNA]</scope>
    <source>
        <strain evidence="12 13">EXF-6200</strain>
    </source>
</reference>
<dbReference type="PANTHER" id="PTHR11097">
    <property type="entry name" value="EXOSOME COMPLEX EXONUCLEASE RIBOSOMAL RNA PROCESSING PROTEIN"/>
    <property type="match status" value="1"/>
</dbReference>
<dbReference type="GO" id="GO:0000177">
    <property type="term" value="C:cytoplasmic exosome (RNase complex)"/>
    <property type="evidence" value="ECO:0007669"/>
    <property type="project" value="TreeGrafter"/>
</dbReference>
<dbReference type="InterPro" id="IPR008952">
    <property type="entry name" value="Tetraspanin_EC2_sf"/>
</dbReference>
<dbReference type="Proteomes" id="UP000310689">
    <property type="component" value="Unassembled WGS sequence"/>
</dbReference>
<dbReference type="GO" id="GO:0071038">
    <property type="term" value="P:TRAMP-dependent tRNA surveillance pathway"/>
    <property type="evidence" value="ECO:0007669"/>
    <property type="project" value="TreeGrafter"/>
</dbReference>
<dbReference type="SUPFAM" id="SSF54211">
    <property type="entry name" value="Ribosomal protein S5 domain 2-like"/>
    <property type="match status" value="1"/>
</dbReference>
<evidence type="ECO:0000256" key="3">
    <source>
        <dbReference type="ARBA" id="ARBA00004604"/>
    </source>
</evidence>
<dbReference type="EMBL" id="SPOI01000149">
    <property type="protein sequence ID" value="TIB35219.1"/>
    <property type="molecule type" value="Genomic_DNA"/>
</dbReference>
<dbReference type="InterPro" id="IPR020568">
    <property type="entry name" value="Ribosomal_Su5_D2-typ_SF"/>
</dbReference>
<dbReference type="GO" id="GO:0034473">
    <property type="term" value="P:U1 snRNA 3'-end processing"/>
    <property type="evidence" value="ECO:0007669"/>
    <property type="project" value="TreeGrafter"/>
</dbReference>
<dbReference type="Pfam" id="PF00335">
    <property type="entry name" value="Tetraspanin"/>
    <property type="match status" value="1"/>
</dbReference>
<name>A0A4T0IYG2_WALIC</name>
<dbReference type="GO" id="GO:0000176">
    <property type="term" value="C:nuclear exosome (RNase complex)"/>
    <property type="evidence" value="ECO:0007669"/>
    <property type="project" value="UniProtKB-ARBA"/>
</dbReference>
<feature type="transmembrane region" description="Helical" evidence="11">
    <location>
        <begin position="362"/>
        <end position="386"/>
    </location>
</feature>
<comment type="subcellular location">
    <subcellularLocation>
        <location evidence="2">Cytoplasm</location>
    </subcellularLocation>
    <subcellularLocation>
        <location evidence="1">Membrane</location>
        <topology evidence="1">Multi-pass membrane protein</topology>
    </subcellularLocation>
    <subcellularLocation>
        <location evidence="3">Nucleus</location>
        <location evidence="3">Nucleolus</location>
    </subcellularLocation>
</comment>
<evidence type="ECO:0000256" key="9">
    <source>
        <dbReference type="ARBA" id="ARBA00023136"/>
    </source>
</evidence>
<dbReference type="SUPFAM" id="SSF55666">
    <property type="entry name" value="Ribonuclease PH domain 2-like"/>
    <property type="match status" value="1"/>
</dbReference>
<evidence type="ECO:0000313" key="12">
    <source>
        <dbReference type="EMBL" id="TIB35219.1"/>
    </source>
</evidence>
<evidence type="ECO:0000256" key="2">
    <source>
        <dbReference type="ARBA" id="ARBA00004496"/>
    </source>
</evidence>
<dbReference type="PANTHER" id="PTHR11097:SF8">
    <property type="entry name" value="EXOSOME COMPLEX COMPONENT RRP42"/>
    <property type="match status" value="1"/>
</dbReference>
<feature type="transmembrane region" description="Helical" evidence="11">
    <location>
        <begin position="529"/>
        <end position="552"/>
    </location>
</feature>
<dbReference type="InterPro" id="IPR036345">
    <property type="entry name" value="ExoRNase_PH_dom2_sf"/>
</dbReference>
<protein>
    <recommendedName>
        <fullName evidence="10">Ribosomal RNA-processing protein 42</fullName>
    </recommendedName>
</protein>
<dbReference type="GO" id="GO:0016075">
    <property type="term" value="P:rRNA catabolic process"/>
    <property type="evidence" value="ECO:0007669"/>
    <property type="project" value="TreeGrafter"/>
</dbReference>
<dbReference type="GO" id="GO:0071028">
    <property type="term" value="P:nuclear mRNA surveillance"/>
    <property type="evidence" value="ECO:0007669"/>
    <property type="project" value="TreeGrafter"/>
</dbReference>
<evidence type="ECO:0000313" key="13">
    <source>
        <dbReference type="Proteomes" id="UP000310689"/>
    </source>
</evidence>
<keyword evidence="9 11" id="KW-0472">Membrane</keyword>
<keyword evidence="6 11" id="KW-0812">Transmembrane</keyword>
<dbReference type="GO" id="GO:0005730">
    <property type="term" value="C:nucleolus"/>
    <property type="evidence" value="ECO:0007669"/>
    <property type="project" value="UniProtKB-SubCell"/>
</dbReference>
<accession>A0A4T0IYG2</accession>
<feature type="transmembrane region" description="Helical" evidence="11">
    <location>
        <begin position="406"/>
        <end position="424"/>
    </location>
</feature>
<evidence type="ECO:0000256" key="1">
    <source>
        <dbReference type="ARBA" id="ARBA00004141"/>
    </source>
</evidence>
<comment type="similarity">
    <text evidence="4">Belongs to the RNase PH family.</text>
</comment>
<evidence type="ECO:0000256" key="8">
    <source>
        <dbReference type="ARBA" id="ARBA00022989"/>
    </source>
</evidence>
<evidence type="ECO:0000256" key="7">
    <source>
        <dbReference type="ARBA" id="ARBA00022835"/>
    </source>
</evidence>
<sequence>MAAHYSQPETSYALEGLINTPMERIDGRNYDDYRSLKFETGNSPSSSGSAYICGAGCEWQVCIKLDVVEGFSAGGLDAQVEYTSAAANSQKIPPLITPGLLSNLVNVTLSPIIPPRVFQILDAGDKSKWFRLQMSAALMSAENCSSSSIIDTLFLAVKMALSETRLPRTRPLVFEALGETAGENINEDLEKFGLKTGGSGNKNRSAADFELVDQWHEGDPIPGIDNLPLSITLNVVQSIYFVDATSLEGAVPGLISYTLLFDKDGAIRGTQMLGSGELEYKQLPKLIHEASKLITDLFTLFNKDGGQLQDEQAMKDHRIKISRMELIPAVLSYVHALLITQTTTKAYEDWTLDVEMPTKIMFGIWALFDICLLVAGSVCISVSTAWKSPDLLRDLVINDEEKRAGFVLGILIVITVAYSTFAILRRRAIHLKVLNFTFILLAVFVIVIGSSLWLLSLNQRSLMADLWKEHSPDEQIKIQNHFECCGYQNTTDAGLFSEDAQQDFCLDLDNKRGCMTPIVNFASNYISSVYATIYGFIIILICLFLTTVCVLNERAKEDRFRRIDSKRSVDN</sequence>
<gene>
    <name evidence="12" type="ORF">E3P86_02693</name>
</gene>